<dbReference type="PANTHER" id="PTHR48475:SF1">
    <property type="entry name" value="RNASE H TYPE-1 DOMAIN-CONTAINING PROTEIN"/>
    <property type="match status" value="1"/>
</dbReference>
<dbReference type="EnsemblPlants" id="TuG1812G0100001077.01.T01">
    <property type="protein sequence ID" value="TuG1812G0100001077.01.T01.cds251805"/>
    <property type="gene ID" value="TuG1812G0100001077.01"/>
</dbReference>
<sequence>MAKEMSLSRVRCHGDSDLVAQQVSGKWDSSDPLMAAYHREVDVVAGHFKGYQVEHIGRRKNEVADALSRLGSQRKPVPPNTFLDVLHNPSVKLPTEEDLAVPDPEAQLVAALHVIPDWTV</sequence>
<dbReference type="Proteomes" id="UP000015106">
    <property type="component" value="Chromosome 1"/>
</dbReference>
<evidence type="ECO:0000313" key="2">
    <source>
        <dbReference type="EnsemblPlants" id="TuG1812G0100001077.01.T01.cds251805"/>
    </source>
</evidence>
<feature type="domain" description="RNase H type-1" evidence="1">
    <location>
        <begin position="2"/>
        <end position="69"/>
    </location>
</feature>
<proteinExistence type="predicted"/>
<dbReference type="InterPro" id="IPR012337">
    <property type="entry name" value="RNaseH-like_sf"/>
</dbReference>
<dbReference type="Pfam" id="PF13456">
    <property type="entry name" value="RVT_3"/>
    <property type="match status" value="1"/>
</dbReference>
<dbReference type="PANTHER" id="PTHR48475">
    <property type="entry name" value="RIBONUCLEASE H"/>
    <property type="match status" value="1"/>
</dbReference>
<dbReference type="GO" id="GO:0003676">
    <property type="term" value="F:nucleic acid binding"/>
    <property type="evidence" value="ECO:0007669"/>
    <property type="project" value="InterPro"/>
</dbReference>
<keyword evidence="3" id="KW-1185">Reference proteome</keyword>
<accession>A0A8R7NX71</accession>
<dbReference type="AlphaFoldDB" id="A0A8R7NX71"/>
<reference evidence="3" key="1">
    <citation type="journal article" date="2013" name="Nature">
        <title>Draft genome of the wheat A-genome progenitor Triticum urartu.</title>
        <authorList>
            <person name="Ling H.Q."/>
            <person name="Zhao S."/>
            <person name="Liu D."/>
            <person name="Wang J."/>
            <person name="Sun H."/>
            <person name="Zhang C."/>
            <person name="Fan H."/>
            <person name="Li D."/>
            <person name="Dong L."/>
            <person name="Tao Y."/>
            <person name="Gao C."/>
            <person name="Wu H."/>
            <person name="Li Y."/>
            <person name="Cui Y."/>
            <person name="Guo X."/>
            <person name="Zheng S."/>
            <person name="Wang B."/>
            <person name="Yu K."/>
            <person name="Liang Q."/>
            <person name="Yang W."/>
            <person name="Lou X."/>
            <person name="Chen J."/>
            <person name="Feng M."/>
            <person name="Jian J."/>
            <person name="Zhang X."/>
            <person name="Luo G."/>
            <person name="Jiang Y."/>
            <person name="Liu J."/>
            <person name="Wang Z."/>
            <person name="Sha Y."/>
            <person name="Zhang B."/>
            <person name="Wu H."/>
            <person name="Tang D."/>
            <person name="Shen Q."/>
            <person name="Xue P."/>
            <person name="Zou S."/>
            <person name="Wang X."/>
            <person name="Liu X."/>
            <person name="Wang F."/>
            <person name="Yang Y."/>
            <person name="An X."/>
            <person name="Dong Z."/>
            <person name="Zhang K."/>
            <person name="Zhang X."/>
            <person name="Luo M.C."/>
            <person name="Dvorak J."/>
            <person name="Tong Y."/>
            <person name="Wang J."/>
            <person name="Yang H."/>
            <person name="Li Z."/>
            <person name="Wang D."/>
            <person name="Zhang A."/>
            <person name="Wang J."/>
        </authorList>
    </citation>
    <scope>NUCLEOTIDE SEQUENCE</scope>
    <source>
        <strain evidence="3">cv. G1812</strain>
    </source>
</reference>
<dbReference type="InterPro" id="IPR002156">
    <property type="entry name" value="RNaseH_domain"/>
</dbReference>
<evidence type="ECO:0000259" key="1">
    <source>
        <dbReference type="Pfam" id="PF13456"/>
    </source>
</evidence>
<reference evidence="2" key="2">
    <citation type="submission" date="2018-03" db="EMBL/GenBank/DDBJ databases">
        <title>The Triticum urartu genome reveals the dynamic nature of wheat genome evolution.</title>
        <authorList>
            <person name="Ling H."/>
            <person name="Ma B."/>
            <person name="Shi X."/>
            <person name="Liu H."/>
            <person name="Dong L."/>
            <person name="Sun H."/>
            <person name="Cao Y."/>
            <person name="Gao Q."/>
            <person name="Zheng S."/>
            <person name="Li Y."/>
            <person name="Yu Y."/>
            <person name="Du H."/>
            <person name="Qi M."/>
            <person name="Li Y."/>
            <person name="Yu H."/>
            <person name="Cui Y."/>
            <person name="Wang N."/>
            <person name="Chen C."/>
            <person name="Wu H."/>
            <person name="Zhao Y."/>
            <person name="Zhang J."/>
            <person name="Li Y."/>
            <person name="Zhou W."/>
            <person name="Zhang B."/>
            <person name="Hu W."/>
            <person name="Eijk M."/>
            <person name="Tang J."/>
            <person name="Witsenboer H."/>
            <person name="Zhao S."/>
            <person name="Li Z."/>
            <person name="Zhang A."/>
            <person name="Wang D."/>
            <person name="Liang C."/>
        </authorList>
    </citation>
    <scope>NUCLEOTIDE SEQUENCE [LARGE SCALE GENOMIC DNA]</scope>
    <source>
        <strain evidence="2">cv. G1812</strain>
    </source>
</reference>
<name>A0A8R7NX71_TRIUA</name>
<reference evidence="2" key="3">
    <citation type="submission" date="2022-06" db="UniProtKB">
        <authorList>
            <consortium name="EnsemblPlants"/>
        </authorList>
    </citation>
    <scope>IDENTIFICATION</scope>
</reference>
<dbReference type="SUPFAM" id="SSF53098">
    <property type="entry name" value="Ribonuclease H-like"/>
    <property type="match status" value="1"/>
</dbReference>
<organism evidence="2 3">
    <name type="scientific">Triticum urartu</name>
    <name type="common">Red wild einkorn</name>
    <name type="synonym">Crithodium urartu</name>
    <dbReference type="NCBI Taxonomy" id="4572"/>
    <lineage>
        <taxon>Eukaryota</taxon>
        <taxon>Viridiplantae</taxon>
        <taxon>Streptophyta</taxon>
        <taxon>Embryophyta</taxon>
        <taxon>Tracheophyta</taxon>
        <taxon>Spermatophyta</taxon>
        <taxon>Magnoliopsida</taxon>
        <taxon>Liliopsida</taxon>
        <taxon>Poales</taxon>
        <taxon>Poaceae</taxon>
        <taxon>BOP clade</taxon>
        <taxon>Pooideae</taxon>
        <taxon>Triticodae</taxon>
        <taxon>Triticeae</taxon>
        <taxon>Triticinae</taxon>
        <taxon>Triticum</taxon>
    </lineage>
</organism>
<dbReference type="GO" id="GO:0004523">
    <property type="term" value="F:RNA-DNA hybrid ribonuclease activity"/>
    <property type="evidence" value="ECO:0007669"/>
    <property type="project" value="InterPro"/>
</dbReference>
<dbReference type="InterPro" id="IPR036397">
    <property type="entry name" value="RNaseH_sf"/>
</dbReference>
<dbReference type="Gramene" id="TuG1812G0100001077.01.T01">
    <property type="protein sequence ID" value="TuG1812G0100001077.01.T01.cds251805"/>
    <property type="gene ID" value="TuG1812G0100001077.01"/>
</dbReference>
<dbReference type="Gene3D" id="3.30.420.10">
    <property type="entry name" value="Ribonuclease H-like superfamily/Ribonuclease H"/>
    <property type="match status" value="1"/>
</dbReference>
<evidence type="ECO:0000313" key="3">
    <source>
        <dbReference type="Proteomes" id="UP000015106"/>
    </source>
</evidence>
<protein>
    <recommendedName>
        <fullName evidence="1">RNase H type-1 domain-containing protein</fullName>
    </recommendedName>
</protein>